<feature type="non-terminal residue" evidence="1">
    <location>
        <position position="1"/>
    </location>
</feature>
<sequence length="69" mass="7545">IVHHSVLNSLLIITRETITHSLWFKLSVCIAEAIQLASLSSSTPRMATPRSSARTGVSSITESICRDYS</sequence>
<reference evidence="1 2" key="1">
    <citation type="submission" date="2021-03" db="EMBL/GenBank/DDBJ databases">
        <authorList>
            <person name="King G.J."/>
            <person name="Bancroft I."/>
            <person name="Baten A."/>
            <person name="Bloomfield J."/>
            <person name="Borpatragohain P."/>
            <person name="He Z."/>
            <person name="Irish N."/>
            <person name="Irwin J."/>
            <person name="Liu K."/>
            <person name="Mauleon R.P."/>
            <person name="Moore J."/>
            <person name="Morris R."/>
            <person name="Ostergaard L."/>
            <person name="Wang B."/>
            <person name="Wells R."/>
        </authorList>
    </citation>
    <scope>NUCLEOTIDE SEQUENCE [LARGE SCALE GENOMIC DNA]</scope>
    <source>
        <strain evidence="1">R-o-18</strain>
        <tissue evidence="1">Leaf</tissue>
    </source>
</reference>
<evidence type="ECO:0000313" key="1">
    <source>
        <dbReference type="EMBL" id="KAG5414880.1"/>
    </source>
</evidence>
<protein>
    <submittedName>
        <fullName evidence="1">Uncharacterized protein</fullName>
    </submittedName>
</protein>
<keyword evidence="2" id="KW-1185">Reference proteome</keyword>
<name>A0ABQ7NXR7_BRACM</name>
<evidence type="ECO:0000313" key="2">
    <source>
        <dbReference type="Proteomes" id="UP000823674"/>
    </source>
</evidence>
<organism evidence="1 2">
    <name type="scientific">Brassica rapa subsp. trilocularis</name>
    <dbReference type="NCBI Taxonomy" id="1813537"/>
    <lineage>
        <taxon>Eukaryota</taxon>
        <taxon>Viridiplantae</taxon>
        <taxon>Streptophyta</taxon>
        <taxon>Embryophyta</taxon>
        <taxon>Tracheophyta</taxon>
        <taxon>Spermatophyta</taxon>
        <taxon>Magnoliopsida</taxon>
        <taxon>eudicotyledons</taxon>
        <taxon>Gunneridae</taxon>
        <taxon>Pentapetalae</taxon>
        <taxon>rosids</taxon>
        <taxon>malvids</taxon>
        <taxon>Brassicales</taxon>
        <taxon>Brassicaceae</taxon>
        <taxon>Brassiceae</taxon>
        <taxon>Brassica</taxon>
    </lineage>
</organism>
<accession>A0ABQ7NXR7</accession>
<gene>
    <name evidence="1" type="primary">A01p037510.1_BraROA</name>
    <name evidence="1" type="ORF">IGI04_002447</name>
</gene>
<dbReference type="EMBL" id="JADBGQ010000001">
    <property type="protein sequence ID" value="KAG5414880.1"/>
    <property type="molecule type" value="Genomic_DNA"/>
</dbReference>
<dbReference type="Proteomes" id="UP000823674">
    <property type="component" value="Chromosome A01"/>
</dbReference>
<proteinExistence type="predicted"/>
<comment type="caution">
    <text evidence="1">The sequence shown here is derived from an EMBL/GenBank/DDBJ whole genome shotgun (WGS) entry which is preliminary data.</text>
</comment>